<comment type="caution">
    <text evidence="2">The sequence shown here is derived from an EMBL/GenBank/DDBJ whole genome shotgun (WGS) entry which is preliminary data.</text>
</comment>
<gene>
    <name evidence="2" type="ORF">HDA36_001460</name>
</gene>
<organism evidence="2 3">
    <name type="scientific">Nocardiopsis composta</name>
    <dbReference type="NCBI Taxonomy" id="157465"/>
    <lineage>
        <taxon>Bacteria</taxon>
        <taxon>Bacillati</taxon>
        <taxon>Actinomycetota</taxon>
        <taxon>Actinomycetes</taxon>
        <taxon>Streptosporangiales</taxon>
        <taxon>Nocardiopsidaceae</taxon>
        <taxon>Nocardiopsis</taxon>
    </lineage>
</organism>
<proteinExistence type="predicted"/>
<dbReference type="AlphaFoldDB" id="A0A7W8QKW7"/>
<feature type="region of interest" description="Disordered" evidence="1">
    <location>
        <begin position="117"/>
        <end position="208"/>
    </location>
</feature>
<evidence type="ECO:0000256" key="1">
    <source>
        <dbReference type="SAM" id="MobiDB-lite"/>
    </source>
</evidence>
<protein>
    <submittedName>
        <fullName evidence="2">Uncharacterized protein</fullName>
    </submittedName>
</protein>
<reference evidence="2 3" key="1">
    <citation type="submission" date="2020-08" db="EMBL/GenBank/DDBJ databases">
        <title>Sequencing the genomes of 1000 actinobacteria strains.</title>
        <authorList>
            <person name="Klenk H.-P."/>
        </authorList>
    </citation>
    <scope>NUCLEOTIDE SEQUENCE [LARGE SCALE GENOMIC DNA]</scope>
    <source>
        <strain evidence="2 3">DSM 44551</strain>
    </source>
</reference>
<dbReference type="Proteomes" id="UP000572635">
    <property type="component" value="Unassembled WGS sequence"/>
</dbReference>
<evidence type="ECO:0000313" key="2">
    <source>
        <dbReference type="EMBL" id="MBB5431376.1"/>
    </source>
</evidence>
<sequence length="348" mass="37516">MGVRLMVEILDHWSDAGLTSGERSDLLVIAENANDATRETFGSIHAPYILRRAGKSPAAWKNAIGKLMKKKALEYAVRADGREITGYRGQVAVYRIPGLCPMGEHRGLWGQCTEERVTSQVTQSGGGGPEKGHLSDDPSAGKGHPTGDPYVEKGSPDRWERVTSQVTPTPTTPSTSSNEEGEPGDEGLFPGLDAEKAGPKKTKKSKNPATFAQIEARKITDGYFAKYGAGSGQTRVSVRKIVETTLDNGADRDTVAWAIDAIGRTGKSVTAWRLTDTIADVRARRGETADSMASQRTAARCTEHRMVLPCGACRGEIGAGDLEIPLRLLAEHGPEVRWDLAHLERKSA</sequence>
<feature type="compositionally biased region" description="Low complexity" evidence="1">
    <location>
        <begin position="167"/>
        <end position="177"/>
    </location>
</feature>
<dbReference type="EMBL" id="JACHDB010000001">
    <property type="protein sequence ID" value="MBB5431376.1"/>
    <property type="molecule type" value="Genomic_DNA"/>
</dbReference>
<name>A0A7W8QKW7_9ACTN</name>
<dbReference type="RefSeq" id="WP_184390996.1">
    <property type="nucleotide sequence ID" value="NZ_JACHDB010000001.1"/>
</dbReference>
<feature type="compositionally biased region" description="Basic and acidic residues" evidence="1">
    <location>
        <begin position="150"/>
        <end position="161"/>
    </location>
</feature>
<keyword evidence="3" id="KW-1185">Reference proteome</keyword>
<accession>A0A7W8QKW7</accession>
<evidence type="ECO:0000313" key="3">
    <source>
        <dbReference type="Proteomes" id="UP000572635"/>
    </source>
</evidence>